<dbReference type="AlphaFoldDB" id="A0AAN7Z3J7"/>
<evidence type="ECO:0000313" key="1">
    <source>
        <dbReference type="EMBL" id="KAK5635615.1"/>
    </source>
</evidence>
<organism evidence="1 2">
    <name type="scientific">Xylaria bambusicola</name>
    <dbReference type="NCBI Taxonomy" id="326684"/>
    <lineage>
        <taxon>Eukaryota</taxon>
        <taxon>Fungi</taxon>
        <taxon>Dikarya</taxon>
        <taxon>Ascomycota</taxon>
        <taxon>Pezizomycotina</taxon>
        <taxon>Sordariomycetes</taxon>
        <taxon>Xylariomycetidae</taxon>
        <taxon>Xylariales</taxon>
        <taxon>Xylariaceae</taxon>
        <taxon>Xylaria</taxon>
    </lineage>
</organism>
<keyword evidence="2" id="KW-1185">Reference proteome</keyword>
<gene>
    <name evidence="1" type="ORF">RRF57_011327</name>
</gene>
<evidence type="ECO:0000313" key="2">
    <source>
        <dbReference type="Proteomes" id="UP001305414"/>
    </source>
</evidence>
<dbReference type="Proteomes" id="UP001305414">
    <property type="component" value="Unassembled WGS sequence"/>
</dbReference>
<protein>
    <submittedName>
        <fullName evidence="1">Uncharacterized protein</fullName>
    </submittedName>
</protein>
<proteinExistence type="predicted"/>
<sequence length="84" mass="9070">MSFSMAQNFVLLAGRGVVQSSRSGGEANGQEIVSITHGGWPSCSEVDTRQSVIPIFARRPDDSKSSAMTASVVYDGVGRTEWRY</sequence>
<dbReference type="EMBL" id="JAWHQM010000055">
    <property type="protein sequence ID" value="KAK5635615.1"/>
    <property type="molecule type" value="Genomic_DNA"/>
</dbReference>
<accession>A0AAN7Z3J7</accession>
<reference evidence="1 2" key="1">
    <citation type="submission" date="2023-10" db="EMBL/GenBank/DDBJ databases">
        <title>Draft genome sequence of Xylaria bambusicola isolate GMP-LS, the root and basal stem rot pathogen of sugarcane in Indonesia.</title>
        <authorList>
            <person name="Selvaraj P."/>
            <person name="Muralishankar V."/>
            <person name="Muruganantham S."/>
            <person name="Sp S."/>
            <person name="Haryani S."/>
            <person name="Lau K.J.X."/>
            <person name="Naqvi N.I."/>
        </authorList>
    </citation>
    <scope>NUCLEOTIDE SEQUENCE [LARGE SCALE GENOMIC DNA]</scope>
    <source>
        <strain evidence="1">GMP-LS</strain>
    </source>
</reference>
<comment type="caution">
    <text evidence="1">The sequence shown here is derived from an EMBL/GenBank/DDBJ whole genome shotgun (WGS) entry which is preliminary data.</text>
</comment>
<name>A0AAN7Z3J7_9PEZI</name>